<comment type="caution">
    <text evidence="3">The sequence shown here is derived from an EMBL/GenBank/DDBJ whole genome shotgun (WGS) entry which is preliminary data.</text>
</comment>
<protein>
    <submittedName>
        <fullName evidence="3">Pyrimidine utilization protein B</fullName>
    </submittedName>
</protein>
<gene>
    <name evidence="3" type="ORF">COA71_00820</name>
</gene>
<evidence type="ECO:0000313" key="3">
    <source>
        <dbReference type="EMBL" id="PCJ43448.1"/>
    </source>
</evidence>
<dbReference type="CDD" id="cd00431">
    <property type="entry name" value="cysteine_hydrolases"/>
    <property type="match status" value="1"/>
</dbReference>
<dbReference type="Pfam" id="PF00857">
    <property type="entry name" value="Isochorismatase"/>
    <property type="match status" value="1"/>
</dbReference>
<organism evidence="3 4">
    <name type="scientific">SAR86 cluster bacterium</name>
    <dbReference type="NCBI Taxonomy" id="2030880"/>
    <lineage>
        <taxon>Bacteria</taxon>
        <taxon>Pseudomonadati</taxon>
        <taxon>Pseudomonadota</taxon>
        <taxon>Gammaproteobacteria</taxon>
        <taxon>SAR86 cluster</taxon>
    </lineage>
</organism>
<dbReference type="Proteomes" id="UP000228987">
    <property type="component" value="Unassembled WGS sequence"/>
</dbReference>
<dbReference type="InterPro" id="IPR050272">
    <property type="entry name" value="Isochorismatase-like_hydrls"/>
</dbReference>
<evidence type="ECO:0000259" key="2">
    <source>
        <dbReference type="Pfam" id="PF00857"/>
    </source>
</evidence>
<dbReference type="GO" id="GO:0016787">
    <property type="term" value="F:hydrolase activity"/>
    <property type="evidence" value="ECO:0007669"/>
    <property type="project" value="UniProtKB-KW"/>
</dbReference>
<evidence type="ECO:0000313" key="4">
    <source>
        <dbReference type="Proteomes" id="UP000228987"/>
    </source>
</evidence>
<dbReference type="InterPro" id="IPR000868">
    <property type="entry name" value="Isochorismatase-like_dom"/>
</dbReference>
<sequence>MTTLNAQPENIDIDLKRSAIIVVDMQNAFAKPGGMLDLTGADISAAASIIQVNQKLLIAARHADVEVIYLAMTYKADLSDAGGPTSPNYHKELGMKLMREQPEYAGKVLIDGSWDWQIVDELKPQAGEIIIRKPRYSGFVSTNLDNYLRSKDIRYLFLTGIATNVCVESTGRDAFFAEYWPILIEDAVNHTGPDFCGEATRWNFENIFGWVTESESVLTALEQK</sequence>
<dbReference type="SUPFAM" id="SSF52499">
    <property type="entry name" value="Isochorismatase-like hydrolases"/>
    <property type="match status" value="1"/>
</dbReference>
<proteinExistence type="predicted"/>
<dbReference type="InterPro" id="IPR036380">
    <property type="entry name" value="Isochorismatase-like_sf"/>
</dbReference>
<dbReference type="Gene3D" id="3.40.50.850">
    <property type="entry name" value="Isochorismatase-like"/>
    <property type="match status" value="1"/>
</dbReference>
<keyword evidence="1" id="KW-0378">Hydrolase</keyword>
<feature type="domain" description="Isochorismatase-like" evidence="2">
    <location>
        <begin position="18"/>
        <end position="215"/>
    </location>
</feature>
<dbReference type="PANTHER" id="PTHR43540:SF6">
    <property type="entry name" value="ISOCHORISMATASE-LIKE DOMAIN-CONTAINING PROTEIN"/>
    <property type="match status" value="1"/>
</dbReference>
<dbReference type="AlphaFoldDB" id="A0A2A5CIV0"/>
<name>A0A2A5CIV0_9GAMM</name>
<evidence type="ECO:0000256" key="1">
    <source>
        <dbReference type="ARBA" id="ARBA00022801"/>
    </source>
</evidence>
<dbReference type="PANTHER" id="PTHR43540">
    <property type="entry name" value="PEROXYUREIDOACRYLATE/UREIDOACRYLATE AMIDOHYDROLASE-RELATED"/>
    <property type="match status" value="1"/>
</dbReference>
<reference evidence="4" key="1">
    <citation type="submission" date="2017-08" db="EMBL/GenBank/DDBJ databases">
        <title>A dynamic microbial community with high functional redundancy inhabits the cold, oxic subseafloor aquifer.</title>
        <authorList>
            <person name="Tully B.J."/>
            <person name="Wheat C.G."/>
            <person name="Glazer B.T."/>
            <person name="Huber J.A."/>
        </authorList>
    </citation>
    <scope>NUCLEOTIDE SEQUENCE [LARGE SCALE GENOMIC DNA]</scope>
</reference>
<dbReference type="EMBL" id="NVWI01000001">
    <property type="protein sequence ID" value="PCJ43448.1"/>
    <property type="molecule type" value="Genomic_DNA"/>
</dbReference>
<accession>A0A2A5CIV0</accession>